<gene>
    <name evidence="2" type="primary">ORF80768</name>
</gene>
<name>A0A0B6ZW88_9EUPU</name>
<feature type="compositionally biased region" description="Polar residues" evidence="1">
    <location>
        <begin position="99"/>
        <end position="111"/>
    </location>
</feature>
<sequence>GPLTNDKEGRTDAEVESSTNKSCGISILKESSVKENSLNQVTQAHLESNHNQTVNNNQHAETHKSQAQELQTSFNVKCNTGHKMVPNSKDEGAYRTKSGDSNQQSHINHQYRNSDQRDRRNYVSNSHNQGQFGNRSYNDRSLLGLYQHQPFQQYHFTPTLARQDFSNKQLNLHGNLP</sequence>
<feature type="region of interest" description="Disordered" evidence="1">
    <location>
        <begin position="1"/>
        <end position="21"/>
    </location>
</feature>
<feature type="compositionally biased region" description="Basic and acidic residues" evidence="1">
    <location>
        <begin position="88"/>
        <end position="98"/>
    </location>
</feature>
<feature type="non-terminal residue" evidence="2">
    <location>
        <position position="177"/>
    </location>
</feature>
<feature type="compositionally biased region" description="Basic and acidic residues" evidence="1">
    <location>
        <begin position="112"/>
        <end position="121"/>
    </location>
</feature>
<dbReference type="EMBL" id="HACG01025150">
    <property type="protein sequence ID" value="CEK72015.1"/>
    <property type="molecule type" value="Transcribed_RNA"/>
</dbReference>
<proteinExistence type="predicted"/>
<protein>
    <submittedName>
        <fullName evidence="2">Uncharacterized protein</fullName>
    </submittedName>
</protein>
<feature type="compositionally biased region" description="Polar residues" evidence="1">
    <location>
        <begin position="122"/>
        <end position="136"/>
    </location>
</feature>
<feature type="non-terminal residue" evidence="2">
    <location>
        <position position="1"/>
    </location>
</feature>
<feature type="compositionally biased region" description="Basic and acidic residues" evidence="1">
    <location>
        <begin position="1"/>
        <end position="13"/>
    </location>
</feature>
<accession>A0A0B6ZW88</accession>
<evidence type="ECO:0000313" key="2">
    <source>
        <dbReference type="EMBL" id="CEK72015.1"/>
    </source>
</evidence>
<feature type="region of interest" description="Disordered" evidence="1">
    <location>
        <begin position="80"/>
        <end position="136"/>
    </location>
</feature>
<organism evidence="2">
    <name type="scientific">Arion vulgaris</name>
    <dbReference type="NCBI Taxonomy" id="1028688"/>
    <lineage>
        <taxon>Eukaryota</taxon>
        <taxon>Metazoa</taxon>
        <taxon>Spiralia</taxon>
        <taxon>Lophotrochozoa</taxon>
        <taxon>Mollusca</taxon>
        <taxon>Gastropoda</taxon>
        <taxon>Heterobranchia</taxon>
        <taxon>Euthyneura</taxon>
        <taxon>Panpulmonata</taxon>
        <taxon>Eupulmonata</taxon>
        <taxon>Stylommatophora</taxon>
        <taxon>Helicina</taxon>
        <taxon>Arionoidea</taxon>
        <taxon>Arionidae</taxon>
        <taxon>Arion</taxon>
    </lineage>
</organism>
<reference evidence="2" key="1">
    <citation type="submission" date="2014-12" db="EMBL/GenBank/DDBJ databases">
        <title>Insight into the proteome of Arion vulgaris.</title>
        <authorList>
            <person name="Aradska J."/>
            <person name="Bulat T."/>
            <person name="Smidak R."/>
            <person name="Sarate P."/>
            <person name="Gangsoo J."/>
            <person name="Sialana F."/>
            <person name="Bilban M."/>
            <person name="Lubec G."/>
        </authorList>
    </citation>
    <scope>NUCLEOTIDE SEQUENCE</scope>
    <source>
        <tissue evidence="2">Skin</tissue>
    </source>
</reference>
<evidence type="ECO:0000256" key="1">
    <source>
        <dbReference type="SAM" id="MobiDB-lite"/>
    </source>
</evidence>
<dbReference type="AlphaFoldDB" id="A0A0B6ZW88"/>